<sequence length="1049" mass="121009">MSMSESVDLDIVDDIIDRARDATSFAQVHDAYTRVLEANGIRPSSDKSYYQFLLKLGMIRARTWGERWDVWRSNNGVSLAPPPVSPRPHPLRARLPFLASASSDLDEGFGADSEQGSEVGVTGRESPRKVMHRSLVGFVPSEADGDVTLPLRTSTPVAAQFSAYRERTRGPSTPTPPPYPESDVSQTTLRSPTDGITPRARNRFMPHLQVVDVPDLDPTVVRQMEAQADAWYRITLLGRCCEWWFKAAERIIRINAQIDSVRTTINLRKALQKWQVATEFRLEQPGTADSHYAARLQSQVVRRWLTSLKERRVEARGAYMAKSKERQVVHGAWISWRAKLAKRTTKRWEEDIREREKASVQRRDARLAAQVFDRWRDQTRERAADKYAVQTTLSRTLFKWHSQTVKLHSLGRRISDWERQHGTAVLADSFRLWRKKSILGPIQHHVSAHRNGMVLARAWSQWRLKTTRQRQAHTFDDTRLINLTLTRMKKSARKARLRNRKAMEFADLRDDELMRSMLTSWVREERSKLLERVIESRRVRGALITWKNKLGKVHELDAKLPPFAEASNVRSLQSALSRWRDMTGQRRNAALKADLIYEARTKASSFVKWTAASAQAAENIATADKAYAFFTLRSVFKKWETKCAQASVERKVTELNHRQRKRGLTAAMTAWRNATAQRIVDRTMVVQFQAKQDQRVLARSLNLWTTRVVEIKARELDMAEQRKVNILSGAFKRWRNARKRQTDLEALMESVIDVKREQILRRSMARWSFRAHLAQDLRHRADFLQAERDQRLLLDTFGTWYDKRRERELRPAEEETRLRHEDALMFSVFDKWVAQSRNLVAVQFDQRRVRASVLPRWQRALERHRELKRVAADHDRRLMVDALSVWKSAYRAKMAKKPYRARRRLQGSSFDESVYGRRSPLDEPRYGRRSPGLPEVERVRERAKPKARPSLPNLGRTPVPRRSLARDASPVCASASVSSEPAYSRLRSELRGPWSGSGREAIAGAASEGRLSGVASRVASGSSRGSEDRQEKEKSPGMSELVRALRGRV</sequence>
<protein>
    <recommendedName>
        <fullName evidence="2">Sfi1 spindle body domain-containing protein</fullName>
    </recommendedName>
</protein>
<dbReference type="PANTHER" id="PTHR22028">
    <property type="entry name" value="SFI1 SPINDLE BODY DOMAIN-CONTAINING PROTEIN-RELATED"/>
    <property type="match status" value="1"/>
</dbReference>
<evidence type="ECO:0000313" key="3">
    <source>
        <dbReference type="EMBL" id="BEI94698.1"/>
    </source>
</evidence>
<evidence type="ECO:0000256" key="1">
    <source>
        <dbReference type="SAM" id="MobiDB-lite"/>
    </source>
</evidence>
<feature type="region of interest" description="Disordered" evidence="1">
    <location>
        <begin position="913"/>
        <end position="1049"/>
    </location>
</feature>
<dbReference type="PANTHER" id="PTHR22028:SF9">
    <property type="entry name" value="SFI1 SPINDLE BODY DOMAIN-CONTAINING PROTEIN"/>
    <property type="match status" value="1"/>
</dbReference>
<accession>A0AA48QYU0</accession>
<dbReference type="EMBL" id="AP028219">
    <property type="protein sequence ID" value="BEI94698.1"/>
    <property type="molecule type" value="Genomic_DNA"/>
</dbReference>
<reference evidence="3" key="1">
    <citation type="journal article" date="2023" name="BMC Genomics">
        <title>Chromosome-level genome assemblies of Cutaneotrichosporon spp. (Trichosporonales, Basidiomycota) reveal imbalanced evolution between nucleotide sequences and chromosome synteny.</title>
        <authorList>
            <person name="Kobayashi Y."/>
            <person name="Kayamori A."/>
            <person name="Aoki K."/>
            <person name="Shiwa Y."/>
            <person name="Matsutani M."/>
            <person name="Fujita N."/>
            <person name="Sugita T."/>
            <person name="Iwasaki W."/>
            <person name="Tanaka N."/>
            <person name="Takashima M."/>
        </authorList>
    </citation>
    <scope>NUCLEOTIDE SEQUENCE</scope>
    <source>
        <strain evidence="3">HIS019</strain>
    </source>
</reference>
<feature type="domain" description="Sfi1 spindle body" evidence="2">
    <location>
        <begin position="337"/>
        <end position="803"/>
    </location>
</feature>
<feature type="compositionally biased region" description="Low complexity" evidence="1">
    <location>
        <begin position="1012"/>
        <end position="1024"/>
    </location>
</feature>
<feature type="compositionally biased region" description="Low complexity" evidence="1">
    <location>
        <begin position="968"/>
        <end position="982"/>
    </location>
</feature>
<dbReference type="Pfam" id="PF08457">
    <property type="entry name" value="Sfi1"/>
    <property type="match status" value="1"/>
</dbReference>
<dbReference type="InterPro" id="IPR013665">
    <property type="entry name" value="Sfi1_dom"/>
</dbReference>
<feature type="compositionally biased region" description="Basic and acidic residues" evidence="1">
    <location>
        <begin position="1025"/>
        <end position="1035"/>
    </location>
</feature>
<dbReference type="RefSeq" id="XP_060459963.1">
    <property type="nucleotide sequence ID" value="XM_060603695.1"/>
</dbReference>
<evidence type="ECO:0000313" key="4">
    <source>
        <dbReference type="Proteomes" id="UP001233271"/>
    </source>
</evidence>
<feature type="compositionally biased region" description="Basic and acidic residues" evidence="1">
    <location>
        <begin position="935"/>
        <end position="944"/>
    </location>
</feature>
<proteinExistence type="predicted"/>
<evidence type="ECO:0000259" key="2">
    <source>
        <dbReference type="Pfam" id="PF08457"/>
    </source>
</evidence>
<dbReference type="AlphaFoldDB" id="A0AA48QYU0"/>
<dbReference type="GO" id="GO:0019902">
    <property type="term" value="F:phosphatase binding"/>
    <property type="evidence" value="ECO:0007669"/>
    <property type="project" value="TreeGrafter"/>
</dbReference>
<gene>
    <name evidence="3" type="ORF">CcaverHIS019_0702790</name>
</gene>
<feature type="region of interest" description="Disordered" evidence="1">
    <location>
        <begin position="105"/>
        <end position="127"/>
    </location>
</feature>
<dbReference type="InterPro" id="IPR052270">
    <property type="entry name" value="CACF_protein"/>
</dbReference>
<organism evidence="3 4">
    <name type="scientific">Cutaneotrichosporon cavernicola</name>
    <dbReference type="NCBI Taxonomy" id="279322"/>
    <lineage>
        <taxon>Eukaryota</taxon>
        <taxon>Fungi</taxon>
        <taxon>Dikarya</taxon>
        <taxon>Basidiomycota</taxon>
        <taxon>Agaricomycotina</taxon>
        <taxon>Tremellomycetes</taxon>
        <taxon>Trichosporonales</taxon>
        <taxon>Trichosporonaceae</taxon>
        <taxon>Cutaneotrichosporon</taxon>
    </lineage>
</organism>
<feature type="region of interest" description="Disordered" evidence="1">
    <location>
        <begin position="160"/>
        <end position="201"/>
    </location>
</feature>
<dbReference type="Proteomes" id="UP001233271">
    <property type="component" value="Chromosome 7b"/>
</dbReference>
<dbReference type="GeneID" id="85498568"/>
<keyword evidence="4" id="KW-1185">Reference proteome</keyword>
<name>A0AA48QYU0_9TREE</name>
<dbReference type="KEGG" id="ccac:CcaHIS019_0702790"/>